<dbReference type="InterPro" id="IPR037171">
    <property type="entry name" value="NagB/RpiA_transferase-like"/>
</dbReference>
<dbReference type="SUPFAM" id="SSF46785">
    <property type="entry name" value="Winged helix' DNA-binding domain"/>
    <property type="match status" value="1"/>
</dbReference>
<dbReference type="InterPro" id="IPR036388">
    <property type="entry name" value="WH-like_DNA-bd_sf"/>
</dbReference>
<dbReference type="SMART" id="SM00420">
    <property type="entry name" value="HTH_DEOR"/>
    <property type="match status" value="1"/>
</dbReference>
<keyword evidence="6" id="KW-1185">Reference proteome</keyword>
<dbReference type="OrthoDB" id="9798651at2"/>
<protein>
    <submittedName>
        <fullName evidence="5">DeoR family transcriptional regulator</fullName>
    </submittedName>
</protein>
<dbReference type="SUPFAM" id="SSF100950">
    <property type="entry name" value="NagB/RpiA/CoA transferase-like"/>
    <property type="match status" value="1"/>
</dbReference>
<dbReference type="GO" id="GO:0003700">
    <property type="term" value="F:DNA-binding transcription factor activity"/>
    <property type="evidence" value="ECO:0007669"/>
    <property type="project" value="InterPro"/>
</dbReference>
<organism evidence="5 6">
    <name type="scientific">Suicoccus acidiformans</name>
    <dbReference type="NCBI Taxonomy" id="2036206"/>
    <lineage>
        <taxon>Bacteria</taxon>
        <taxon>Bacillati</taxon>
        <taxon>Bacillota</taxon>
        <taxon>Bacilli</taxon>
        <taxon>Lactobacillales</taxon>
        <taxon>Aerococcaceae</taxon>
        <taxon>Suicoccus</taxon>
    </lineage>
</organism>
<dbReference type="InterPro" id="IPR036390">
    <property type="entry name" value="WH_DNA-bd_sf"/>
</dbReference>
<feature type="domain" description="HTH deoR-type" evidence="4">
    <location>
        <begin position="4"/>
        <end position="60"/>
    </location>
</feature>
<dbReference type="InterPro" id="IPR018356">
    <property type="entry name" value="Tscrpt_reg_HTH_DeoR_CS"/>
</dbReference>
<dbReference type="Pfam" id="PF08220">
    <property type="entry name" value="HTH_DeoR"/>
    <property type="match status" value="1"/>
</dbReference>
<accession>A0A347WIR2</accession>
<dbReference type="Gene3D" id="1.10.10.10">
    <property type="entry name" value="Winged helix-like DNA-binding domain superfamily/Winged helix DNA-binding domain"/>
    <property type="match status" value="1"/>
</dbReference>
<name>A0A347WIR2_9LACT</name>
<evidence type="ECO:0000313" key="6">
    <source>
        <dbReference type="Proteomes" id="UP000263232"/>
    </source>
</evidence>
<dbReference type="SMART" id="SM01134">
    <property type="entry name" value="DeoRC"/>
    <property type="match status" value="1"/>
</dbReference>
<dbReference type="InterPro" id="IPR014036">
    <property type="entry name" value="DeoR-like_C"/>
</dbReference>
<proteinExistence type="predicted"/>
<evidence type="ECO:0000259" key="4">
    <source>
        <dbReference type="PROSITE" id="PS51000"/>
    </source>
</evidence>
<dbReference type="EMBL" id="CP023434">
    <property type="protein sequence ID" value="AXY24969.1"/>
    <property type="molecule type" value="Genomic_DNA"/>
</dbReference>
<dbReference type="InterPro" id="IPR050313">
    <property type="entry name" value="Carb_Metab_HTH_regulators"/>
</dbReference>
<sequence>MMNANDRRDLILQILREKKEIKIIELSEMINVSRETIRNDIKILENEDGRVKKTYGGAKLEESSRETAYEIRRQANRRGKLAIAKLASGLVEEGDTIYLDYGTTNLEIAKQLVAKNHLTVVTNTLPIINVLAKNETINLFVPGGYIRRVEFSLAGTTSMQAIQDIYVKYGFFGCSGIHMNYGITNIVDSEAEFSKMMMNRSTNVFIVADGTKFGRVSYKQLADFEEINKIITDQIPDSQKETVNFFKEFYPNLDVIQSDYRI</sequence>
<gene>
    <name evidence="5" type="ORF">CL176_02410</name>
</gene>
<reference evidence="5 6" key="1">
    <citation type="submission" date="2017-09" db="EMBL/GenBank/DDBJ databases">
        <title>Complete genome sequence of Oxytococcus suis strain ZY16052.</title>
        <authorList>
            <person name="Li F."/>
        </authorList>
    </citation>
    <scope>NUCLEOTIDE SEQUENCE [LARGE SCALE GENOMIC DNA]</scope>
    <source>
        <strain evidence="5 6">ZY16052</strain>
    </source>
</reference>
<dbReference type="PANTHER" id="PTHR30363">
    <property type="entry name" value="HTH-TYPE TRANSCRIPTIONAL REGULATOR SRLR-RELATED"/>
    <property type="match status" value="1"/>
</dbReference>
<evidence type="ECO:0000256" key="1">
    <source>
        <dbReference type="ARBA" id="ARBA00023015"/>
    </source>
</evidence>
<dbReference type="PROSITE" id="PS00894">
    <property type="entry name" value="HTH_DEOR_1"/>
    <property type="match status" value="1"/>
</dbReference>
<dbReference type="RefSeq" id="WP_118989892.1">
    <property type="nucleotide sequence ID" value="NZ_CP023434.1"/>
</dbReference>
<evidence type="ECO:0000256" key="2">
    <source>
        <dbReference type="ARBA" id="ARBA00023125"/>
    </source>
</evidence>
<keyword evidence="2" id="KW-0238">DNA-binding</keyword>
<dbReference type="GO" id="GO:0003677">
    <property type="term" value="F:DNA binding"/>
    <property type="evidence" value="ECO:0007669"/>
    <property type="project" value="UniProtKB-KW"/>
</dbReference>
<dbReference type="PROSITE" id="PS51000">
    <property type="entry name" value="HTH_DEOR_2"/>
    <property type="match status" value="1"/>
</dbReference>
<dbReference type="PANTHER" id="PTHR30363:SF44">
    <property type="entry name" value="AGA OPERON TRANSCRIPTIONAL REPRESSOR-RELATED"/>
    <property type="match status" value="1"/>
</dbReference>
<dbReference type="InterPro" id="IPR001034">
    <property type="entry name" value="DeoR_HTH"/>
</dbReference>
<dbReference type="Pfam" id="PF00455">
    <property type="entry name" value="DeoRC"/>
    <property type="match status" value="1"/>
</dbReference>
<dbReference type="Proteomes" id="UP000263232">
    <property type="component" value="Chromosome"/>
</dbReference>
<dbReference type="AlphaFoldDB" id="A0A347WIR2"/>
<keyword evidence="1" id="KW-0805">Transcription regulation</keyword>
<evidence type="ECO:0000313" key="5">
    <source>
        <dbReference type="EMBL" id="AXY24969.1"/>
    </source>
</evidence>
<dbReference type="KEGG" id="abae:CL176_02410"/>
<keyword evidence="3" id="KW-0804">Transcription</keyword>
<evidence type="ECO:0000256" key="3">
    <source>
        <dbReference type="ARBA" id="ARBA00023163"/>
    </source>
</evidence>